<dbReference type="InterPro" id="IPR029060">
    <property type="entry name" value="PIN-like_dom_sf"/>
</dbReference>
<reference evidence="2 3" key="1">
    <citation type="submission" date="2018-04" db="EMBL/GenBank/DDBJ databases">
        <title>Halococcoides cellulosivorans gen. nov., sp. nov., an extremely halophilic cellulose-utilizing haloarchaeon from hypersaline lakes.</title>
        <authorList>
            <person name="Sorokin D.Y."/>
            <person name="Toshchakov S.V."/>
            <person name="Samarov N.I."/>
            <person name="Korzhenkov A."/>
            <person name="Kublanov I.V."/>
        </authorList>
    </citation>
    <scope>NUCLEOTIDE SEQUENCE [LARGE SCALE GENOMIC DNA]</scope>
    <source>
        <strain evidence="2 3">HArcel1</strain>
    </source>
</reference>
<evidence type="ECO:0000313" key="3">
    <source>
        <dbReference type="Proteomes" id="UP000244727"/>
    </source>
</evidence>
<dbReference type="Pfam" id="PF18477">
    <property type="entry name" value="PIN_9"/>
    <property type="match status" value="1"/>
</dbReference>
<evidence type="ECO:0000259" key="1">
    <source>
        <dbReference type="Pfam" id="PF18477"/>
    </source>
</evidence>
<feature type="domain" description="VapC9 PIN-like" evidence="1">
    <location>
        <begin position="5"/>
        <end position="118"/>
    </location>
</feature>
<gene>
    <name evidence="2" type="ORF">HARCEL1_10765</name>
</gene>
<dbReference type="InterPro" id="IPR041120">
    <property type="entry name" value="PIN_9"/>
</dbReference>
<sequence length="127" mass="13209">MPPTVVLDANALMAPVEVGVRVFDECDRLLGNPDYVVPAAVHAELERLAAGSGEAATAAGVGLDLAERCTIRETPAESGDQAVVDLAHEPGVTHVVTNDAALRRVLLDAGVPVVSSRGQHKLTLTRP</sequence>
<dbReference type="RefSeq" id="WP_108383382.1">
    <property type="nucleotide sequence ID" value="NZ_CP028858.1"/>
</dbReference>
<dbReference type="Proteomes" id="UP000244727">
    <property type="component" value="Chromosome"/>
</dbReference>
<keyword evidence="3" id="KW-1185">Reference proteome</keyword>
<dbReference type="AlphaFoldDB" id="A0A2R4X2X7"/>
<name>A0A2R4X2X7_9EURY</name>
<organism evidence="2 3">
    <name type="scientific">Halococcoides cellulosivorans</name>
    <dbReference type="NCBI Taxonomy" id="1679096"/>
    <lineage>
        <taxon>Archaea</taxon>
        <taxon>Methanobacteriati</taxon>
        <taxon>Methanobacteriota</taxon>
        <taxon>Stenosarchaea group</taxon>
        <taxon>Halobacteria</taxon>
        <taxon>Halobacteriales</taxon>
        <taxon>Haloarculaceae</taxon>
        <taxon>Halococcoides</taxon>
    </lineage>
</organism>
<protein>
    <submittedName>
        <fullName evidence="2">Twitching motility protein PilT</fullName>
    </submittedName>
</protein>
<dbReference type="KEGG" id="harc:HARCEL1_10765"/>
<evidence type="ECO:0000313" key="2">
    <source>
        <dbReference type="EMBL" id="AWB28151.1"/>
    </source>
</evidence>
<dbReference type="GeneID" id="36512994"/>
<proteinExistence type="predicted"/>
<accession>A0A2R4X2X7</accession>
<dbReference type="Gene3D" id="3.40.50.1010">
    <property type="entry name" value="5'-nuclease"/>
    <property type="match status" value="1"/>
</dbReference>
<dbReference type="SUPFAM" id="SSF88723">
    <property type="entry name" value="PIN domain-like"/>
    <property type="match status" value="1"/>
</dbReference>
<dbReference type="CDD" id="cd09879">
    <property type="entry name" value="PIN_VapC_AF0591-like"/>
    <property type="match status" value="1"/>
</dbReference>
<dbReference type="EMBL" id="CP028858">
    <property type="protein sequence ID" value="AWB28151.1"/>
    <property type="molecule type" value="Genomic_DNA"/>
</dbReference>